<proteinExistence type="predicted"/>
<feature type="compositionally biased region" description="Low complexity" evidence="1">
    <location>
        <begin position="85"/>
        <end position="95"/>
    </location>
</feature>
<reference evidence="2" key="2">
    <citation type="submission" date="2021-08" db="EMBL/GenBank/DDBJ databases">
        <authorList>
            <person name="Gostincar C."/>
            <person name="Sun X."/>
            <person name="Song Z."/>
            <person name="Gunde-Cimerman N."/>
        </authorList>
    </citation>
    <scope>NUCLEOTIDE SEQUENCE</scope>
    <source>
        <strain evidence="2">EXF-9298</strain>
    </source>
</reference>
<keyword evidence="3" id="KW-1185">Reference proteome</keyword>
<comment type="caution">
    <text evidence="2">The sequence shown here is derived from an EMBL/GenBank/DDBJ whole genome shotgun (WGS) entry which is preliminary data.</text>
</comment>
<dbReference type="AlphaFoldDB" id="A0A9P8JY80"/>
<dbReference type="Proteomes" id="UP000729357">
    <property type="component" value="Unassembled WGS sequence"/>
</dbReference>
<name>A0A9P8JY80_AURME</name>
<evidence type="ECO:0000256" key="1">
    <source>
        <dbReference type="SAM" id="MobiDB-lite"/>
    </source>
</evidence>
<reference evidence="2" key="1">
    <citation type="journal article" date="2021" name="J Fungi (Basel)">
        <title>Virulence traits and population genomics of the black yeast Aureobasidium melanogenum.</title>
        <authorList>
            <person name="Cernosa A."/>
            <person name="Sun X."/>
            <person name="Gostincar C."/>
            <person name="Fang C."/>
            <person name="Gunde-Cimerman N."/>
            <person name="Song Z."/>
        </authorList>
    </citation>
    <scope>NUCLEOTIDE SEQUENCE</scope>
    <source>
        <strain evidence="2">EXF-9298</strain>
    </source>
</reference>
<protein>
    <submittedName>
        <fullName evidence="2">Uncharacterized protein</fullName>
    </submittedName>
</protein>
<organism evidence="2 3">
    <name type="scientific">Aureobasidium melanogenum</name>
    <name type="common">Aureobasidium pullulans var. melanogenum</name>
    <dbReference type="NCBI Taxonomy" id="46634"/>
    <lineage>
        <taxon>Eukaryota</taxon>
        <taxon>Fungi</taxon>
        <taxon>Dikarya</taxon>
        <taxon>Ascomycota</taxon>
        <taxon>Pezizomycotina</taxon>
        <taxon>Dothideomycetes</taxon>
        <taxon>Dothideomycetidae</taxon>
        <taxon>Dothideales</taxon>
        <taxon>Saccotheciaceae</taxon>
        <taxon>Aureobasidium</taxon>
    </lineage>
</organism>
<evidence type="ECO:0000313" key="2">
    <source>
        <dbReference type="EMBL" id="KAG9984999.1"/>
    </source>
</evidence>
<feature type="non-terminal residue" evidence="2">
    <location>
        <position position="383"/>
    </location>
</feature>
<gene>
    <name evidence="2" type="ORF">KCU98_g5018</name>
</gene>
<feature type="region of interest" description="Disordered" evidence="1">
    <location>
        <begin position="73"/>
        <end position="95"/>
    </location>
</feature>
<sequence>MPFKAKIDAKGKKQKLDRNVGLENRLLELGITRDVVFSWNREEQSAELERLEGRALRSREITFDELFAEAHENFVPTPPSPPPTAVEAADAEPAAPVEQIDSEIDHLNAMDVDEEEAFGRLPAAETINDGNDWLLTQPMEPPIAAQLAAEPAGPLPQLLAPLDDQAREQIDSMPYEQQIATLQQISAEQWSFLMTPPSQPIRGDPLAGVPADLRPVATQLPPHLQAFLGRIPEHVQRMVLGMPALEMYRQLYKGRRTLISHRERREQFRRQIELDVLLPLNPYVSHWLQSTSNATQQNYLTSDWFHRYAMLLDNNMLIHIQNWGPYAGPPVSVPEDLRVAEQIAMQHNRHNDPQAWLYSTARVEWIRWAMRSREMINRAMRNC</sequence>
<accession>A0A9P8JY80</accession>
<dbReference type="EMBL" id="JAHFXS010000434">
    <property type="protein sequence ID" value="KAG9984999.1"/>
    <property type="molecule type" value="Genomic_DNA"/>
</dbReference>
<evidence type="ECO:0000313" key="3">
    <source>
        <dbReference type="Proteomes" id="UP000729357"/>
    </source>
</evidence>